<evidence type="ECO:0000256" key="5">
    <source>
        <dbReference type="ARBA" id="ARBA00022989"/>
    </source>
</evidence>
<feature type="transmembrane region" description="Helical" evidence="8">
    <location>
        <begin position="182"/>
        <end position="200"/>
    </location>
</feature>
<dbReference type="AlphaFoldDB" id="A0A1G9I6A5"/>
<evidence type="ECO:0000256" key="4">
    <source>
        <dbReference type="ARBA" id="ARBA00022692"/>
    </source>
</evidence>
<gene>
    <name evidence="10" type="ORF">SAMN05421869_12386</name>
</gene>
<dbReference type="Pfam" id="PF00999">
    <property type="entry name" value="Na_H_Exchanger"/>
    <property type="match status" value="1"/>
</dbReference>
<keyword evidence="5 8" id="KW-1133">Transmembrane helix</keyword>
<dbReference type="STRING" id="633440.SAMN05421869_12386"/>
<feature type="transmembrane region" description="Helical" evidence="8">
    <location>
        <begin position="63"/>
        <end position="82"/>
    </location>
</feature>
<comment type="subcellular location">
    <subcellularLocation>
        <location evidence="1">Cell membrane</location>
        <topology evidence="1">Multi-pass membrane protein</topology>
    </subcellularLocation>
</comment>
<evidence type="ECO:0000256" key="8">
    <source>
        <dbReference type="SAM" id="Phobius"/>
    </source>
</evidence>
<dbReference type="GO" id="GO:0015297">
    <property type="term" value="F:antiporter activity"/>
    <property type="evidence" value="ECO:0007669"/>
    <property type="project" value="UniProtKB-KW"/>
</dbReference>
<evidence type="ECO:0000259" key="9">
    <source>
        <dbReference type="Pfam" id="PF00999"/>
    </source>
</evidence>
<dbReference type="EMBL" id="FNDJ01000023">
    <property type="protein sequence ID" value="SDL20384.1"/>
    <property type="molecule type" value="Genomic_DNA"/>
</dbReference>
<dbReference type="Proteomes" id="UP000199202">
    <property type="component" value="Unassembled WGS sequence"/>
</dbReference>
<organism evidence="10 11">
    <name type="scientific">Nonomuraea jiangxiensis</name>
    <dbReference type="NCBI Taxonomy" id="633440"/>
    <lineage>
        <taxon>Bacteria</taxon>
        <taxon>Bacillati</taxon>
        <taxon>Actinomycetota</taxon>
        <taxon>Actinomycetes</taxon>
        <taxon>Streptosporangiales</taxon>
        <taxon>Streptosporangiaceae</taxon>
        <taxon>Nonomuraea</taxon>
    </lineage>
</organism>
<feature type="domain" description="Cation/H+ exchanger transmembrane" evidence="9">
    <location>
        <begin position="24"/>
        <end position="267"/>
    </location>
</feature>
<dbReference type="InterPro" id="IPR006153">
    <property type="entry name" value="Cation/H_exchanger_TM"/>
</dbReference>
<keyword evidence="7 8" id="KW-0472">Membrane</keyword>
<protein>
    <submittedName>
        <fullName evidence="10">Sodium/hydrogen exchanger family protein</fullName>
    </submittedName>
</protein>
<dbReference type="PANTHER" id="PTHR32507:SF8">
    <property type="entry name" value="CNH1P"/>
    <property type="match status" value="1"/>
</dbReference>
<dbReference type="GO" id="GO:1902600">
    <property type="term" value="P:proton transmembrane transport"/>
    <property type="evidence" value="ECO:0007669"/>
    <property type="project" value="InterPro"/>
</dbReference>
<accession>A0A1G9I6A5</accession>
<feature type="transmembrane region" description="Helical" evidence="8">
    <location>
        <begin position="212"/>
        <end position="232"/>
    </location>
</feature>
<evidence type="ECO:0000256" key="6">
    <source>
        <dbReference type="ARBA" id="ARBA00023065"/>
    </source>
</evidence>
<dbReference type="PANTHER" id="PTHR32507">
    <property type="entry name" value="NA(+)/H(+) ANTIPORTER 1"/>
    <property type="match status" value="1"/>
</dbReference>
<keyword evidence="3" id="KW-0050">Antiport</keyword>
<evidence type="ECO:0000313" key="10">
    <source>
        <dbReference type="EMBL" id="SDL20384.1"/>
    </source>
</evidence>
<evidence type="ECO:0000256" key="3">
    <source>
        <dbReference type="ARBA" id="ARBA00022449"/>
    </source>
</evidence>
<evidence type="ECO:0000313" key="11">
    <source>
        <dbReference type="Proteomes" id="UP000199202"/>
    </source>
</evidence>
<evidence type="ECO:0000256" key="2">
    <source>
        <dbReference type="ARBA" id="ARBA00022448"/>
    </source>
</evidence>
<feature type="transmembrane region" description="Helical" evidence="8">
    <location>
        <begin position="102"/>
        <end position="128"/>
    </location>
</feature>
<keyword evidence="11" id="KW-1185">Reference proteome</keyword>
<name>A0A1G9I6A5_9ACTN</name>
<feature type="transmembrane region" description="Helical" evidence="8">
    <location>
        <begin position="244"/>
        <end position="264"/>
    </location>
</feature>
<dbReference type="GO" id="GO:0005886">
    <property type="term" value="C:plasma membrane"/>
    <property type="evidence" value="ECO:0007669"/>
    <property type="project" value="UniProtKB-SubCell"/>
</dbReference>
<keyword evidence="4 8" id="KW-0812">Transmembrane</keyword>
<keyword evidence="6" id="KW-0406">Ion transport</keyword>
<feature type="transmembrane region" description="Helical" evidence="8">
    <location>
        <begin position="156"/>
        <end position="176"/>
    </location>
</feature>
<evidence type="ECO:0000256" key="1">
    <source>
        <dbReference type="ARBA" id="ARBA00004651"/>
    </source>
</evidence>
<keyword evidence="2" id="KW-0813">Transport</keyword>
<proteinExistence type="predicted"/>
<feature type="transmembrane region" description="Helical" evidence="8">
    <location>
        <begin position="35"/>
        <end position="56"/>
    </location>
</feature>
<sequence>MLASDVNVGEPADAENADDEVRFALTSEAGLNDGLAFPLVYAAIAVAVAGGTGWLGEWALVDVLYRVAAGLICGLLIGRLLGRLFFHSPAEVLRLAERRDGFVALAATLLAYGVTELVHGYGFIAVFVTACTIRRVEHGHGYNNVLHGFVEQLERLFTAWLLLLLGGFVATGGLAALTWRGAAVGLLLLLVIRPLAGWLSQVRGSASRKERLVISFFGIRGIGSLFYLAYALGEADFGVPPSELWAVTAFTVVVSVVLHGVTATPVMGRLDARRDAGVTAGPG</sequence>
<reference evidence="10 11" key="1">
    <citation type="submission" date="2016-10" db="EMBL/GenBank/DDBJ databases">
        <authorList>
            <person name="de Groot N.N."/>
        </authorList>
    </citation>
    <scope>NUCLEOTIDE SEQUENCE [LARGE SCALE GENOMIC DNA]</scope>
    <source>
        <strain evidence="10 11">CGMCC 4.6533</strain>
    </source>
</reference>
<evidence type="ECO:0000256" key="7">
    <source>
        <dbReference type="ARBA" id="ARBA00023136"/>
    </source>
</evidence>